<reference evidence="1 2" key="1">
    <citation type="submission" date="2021-06" db="EMBL/GenBank/DDBJ databases">
        <title>Caerostris extrusa draft genome.</title>
        <authorList>
            <person name="Kono N."/>
            <person name="Arakawa K."/>
        </authorList>
    </citation>
    <scope>NUCLEOTIDE SEQUENCE [LARGE SCALE GENOMIC DNA]</scope>
</reference>
<comment type="caution">
    <text evidence="1">The sequence shown here is derived from an EMBL/GenBank/DDBJ whole genome shotgun (WGS) entry which is preliminary data.</text>
</comment>
<evidence type="ECO:0000313" key="1">
    <source>
        <dbReference type="EMBL" id="GIY20676.1"/>
    </source>
</evidence>
<gene>
    <name evidence="1" type="ORF">CEXT_181481</name>
</gene>
<dbReference type="AlphaFoldDB" id="A0AAV4RIT7"/>
<dbReference type="Proteomes" id="UP001054945">
    <property type="component" value="Unassembled WGS sequence"/>
</dbReference>
<sequence>MVKIPSVLSKDVTVSGFGSFGQQVSAGELPGYEPMFVSLFFVFSVDHNGVVNDLDINILGFELTDVEHHFELVVQVQHLRLARRIDVDSGSRVEAGILHTLRAATNGRSVGHRYGKDNPKCSTIRETREVTSLTATFPAKLNNPK</sequence>
<accession>A0AAV4RIT7</accession>
<organism evidence="1 2">
    <name type="scientific">Caerostris extrusa</name>
    <name type="common">Bark spider</name>
    <name type="synonym">Caerostris bankana</name>
    <dbReference type="NCBI Taxonomy" id="172846"/>
    <lineage>
        <taxon>Eukaryota</taxon>
        <taxon>Metazoa</taxon>
        <taxon>Ecdysozoa</taxon>
        <taxon>Arthropoda</taxon>
        <taxon>Chelicerata</taxon>
        <taxon>Arachnida</taxon>
        <taxon>Araneae</taxon>
        <taxon>Araneomorphae</taxon>
        <taxon>Entelegynae</taxon>
        <taxon>Araneoidea</taxon>
        <taxon>Araneidae</taxon>
        <taxon>Caerostris</taxon>
    </lineage>
</organism>
<keyword evidence="2" id="KW-1185">Reference proteome</keyword>
<protein>
    <submittedName>
        <fullName evidence="1">Uncharacterized protein</fullName>
    </submittedName>
</protein>
<evidence type="ECO:0000313" key="2">
    <source>
        <dbReference type="Proteomes" id="UP001054945"/>
    </source>
</evidence>
<dbReference type="EMBL" id="BPLR01007918">
    <property type="protein sequence ID" value="GIY20676.1"/>
    <property type="molecule type" value="Genomic_DNA"/>
</dbReference>
<proteinExistence type="predicted"/>
<name>A0AAV4RIT7_CAEEX</name>